<evidence type="ECO:0008006" key="3">
    <source>
        <dbReference type="Google" id="ProtNLM"/>
    </source>
</evidence>
<dbReference type="OrthoDB" id="9911772at2"/>
<reference evidence="1 2" key="1">
    <citation type="submission" date="2018-06" db="EMBL/GenBank/DDBJ databases">
        <title>Genomic Encyclopedia of Type Strains, Phase IV (KMG-IV): sequencing the most valuable type-strain genomes for metagenomic binning, comparative biology and taxonomic classification.</title>
        <authorList>
            <person name="Goeker M."/>
        </authorList>
    </citation>
    <scope>NUCLEOTIDE SEQUENCE [LARGE SCALE GENOMIC DNA]</scope>
    <source>
        <strain evidence="1 2">DSM 25619</strain>
    </source>
</reference>
<organism evidence="1 2">
    <name type="scientific">Pseudochrobactrum asaccharolyticum</name>
    <dbReference type="NCBI Taxonomy" id="354351"/>
    <lineage>
        <taxon>Bacteria</taxon>
        <taxon>Pseudomonadati</taxon>
        <taxon>Pseudomonadota</taxon>
        <taxon>Alphaproteobacteria</taxon>
        <taxon>Hyphomicrobiales</taxon>
        <taxon>Brucellaceae</taxon>
        <taxon>Pseudochrobactrum</taxon>
    </lineage>
</organism>
<dbReference type="Proteomes" id="UP000252893">
    <property type="component" value="Unassembled WGS sequence"/>
</dbReference>
<dbReference type="EMBL" id="QNRH01000007">
    <property type="protein sequence ID" value="RBO92131.1"/>
    <property type="molecule type" value="Genomic_DNA"/>
</dbReference>
<comment type="caution">
    <text evidence="1">The sequence shown here is derived from an EMBL/GenBank/DDBJ whole genome shotgun (WGS) entry which is preliminary data.</text>
</comment>
<dbReference type="RefSeq" id="WP_113945457.1">
    <property type="nucleotide sequence ID" value="NZ_JBHEEG010000009.1"/>
</dbReference>
<proteinExistence type="predicted"/>
<name>A0A366DPV4_9HYPH</name>
<evidence type="ECO:0000313" key="2">
    <source>
        <dbReference type="Proteomes" id="UP000252893"/>
    </source>
</evidence>
<keyword evidence="2" id="KW-1185">Reference proteome</keyword>
<gene>
    <name evidence="1" type="ORF">DFR47_10730</name>
</gene>
<accession>A0A366DPV4</accession>
<evidence type="ECO:0000313" key="1">
    <source>
        <dbReference type="EMBL" id="RBO92131.1"/>
    </source>
</evidence>
<sequence length="166" mass="18038">MLTLIYALGLWYFSLPLPPSTPPDTCYTEDGDIALSQKSIEDWTLLRAKCSCFIALKGSDQSEFSIVVVKAYAKQKQPRLSAILSVEQSFPEHAGELPVLINGQTINAKAKPMAGTSTVEVNSSADWIVAIAEAKTLQIGDYQFTSAQSQIAMQELKSCYAGLQGK</sequence>
<protein>
    <recommendedName>
        <fullName evidence="3">Invasion protein IalB</fullName>
    </recommendedName>
</protein>
<dbReference type="AlphaFoldDB" id="A0A366DPV4"/>